<proteinExistence type="predicted"/>
<organism evidence="1 2">
    <name type="scientific">Solanum commersonii</name>
    <name type="common">Commerson's wild potato</name>
    <name type="synonym">Commerson's nightshade</name>
    <dbReference type="NCBI Taxonomy" id="4109"/>
    <lineage>
        <taxon>Eukaryota</taxon>
        <taxon>Viridiplantae</taxon>
        <taxon>Streptophyta</taxon>
        <taxon>Embryophyta</taxon>
        <taxon>Tracheophyta</taxon>
        <taxon>Spermatophyta</taxon>
        <taxon>Magnoliopsida</taxon>
        <taxon>eudicotyledons</taxon>
        <taxon>Gunneridae</taxon>
        <taxon>Pentapetalae</taxon>
        <taxon>asterids</taxon>
        <taxon>lamiids</taxon>
        <taxon>Solanales</taxon>
        <taxon>Solanaceae</taxon>
        <taxon>Solanoideae</taxon>
        <taxon>Solaneae</taxon>
        <taxon>Solanum</taxon>
    </lineage>
</organism>
<protein>
    <submittedName>
        <fullName evidence="1">Uncharacterized protein</fullName>
    </submittedName>
</protein>
<evidence type="ECO:0000313" key="2">
    <source>
        <dbReference type="Proteomes" id="UP000824120"/>
    </source>
</evidence>
<dbReference type="AlphaFoldDB" id="A0A9J5YKC9"/>
<evidence type="ECO:0000313" key="1">
    <source>
        <dbReference type="EMBL" id="KAG5600128.1"/>
    </source>
</evidence>
<dbReference type="Proteomes" id="UP000824120">
    <property type="component" value="Chromosome 6"/>
</dbReference>
<dbReference type="EMBL" id="JACXVP010000006">
    <property type="protein sequence ID" value="KAG5600128.1"/>
    <property type="molecule type" value="Genomic_DNA"/>
</dbReference>
<dbReference type="OrthoDB" id="1301766at2759"/>
<gene>
    <name evidence="1" type="ORF">H5410_031498</name>
</gene>
<keyword evidence="2" id="KW-1185">Reference proteome</keyword>
<accession>A0A9J5YKC9</accession>
<comment type="caution">
    <text evidence="1">The sequence shown here is derived from an EMBL/GenBank/DDBJ whole genome shotgun (WGS) entry which is preliminary data.</text>
</comment>
<sequence>MLSFGGKEVLLPSVLQSIPIYVLSAITPPKYVIKDSHRIFAKKKLECCSIPMDETIEHLILKGEVVVRTWDHYFRVADLVGPMLHLK</sequence>
<reference evidence="1 2" key="1">
    <citation type="submission" date="2020-09" db="EMBL/GenBank/DDBJ databases">
        <title>De no assembly of potato wild relative species, Solanum commersonii.</title>
        <authorList>
            <person name="Cho K."/>
        </authorList>
    </citation>
    <scope>NUCLEOTIDE SEQUENCE [LARGE SCALE GENOMIC DNA]</scope>
    <source>
        <strain evidence="1">LZ3.2</strain>
        <tissue evidence="1">Leaf</tissue>
    </source>
</reference>
<name>A0A9J5YKC9_SOLCO</name>